<protein>
    <recommendedName>
        <fullName evidence="2">F-box domain-containing protein</fullName>
    </recommendedName>
</protein>
<dbReference type="Gene3D" id="3.90.930.12">
    <property type="entry name" value="Ribosomal protein L6, alpha-beta domain"/>
    <property type="match status" value="1"/>
</dbReference>
<evidence type="ECO:0000313" key="1">
    <source>
        <dbReference type="EMBL" id="CDM85357.1"/>
    </source>
</evidence>
<dbReference type="HOGENOM" id="CLU_1063256_0_0_1"/>
<evidence type="ECO:0008006" key="2">
    <source>
        <dbReference type="Google" id="ProtNLM"/>
    </source>
</evidence>
<dbReference type="EMBL" id="HG670306">
    <property type="protein sequence ID" value="CDM85357.1"/>
    <property type="molecule type" value="Genomic_DNA"/>
</dbReference>
<dbReference type="InterPro" id="IPR036789">
    <property type="entry name" value="Ribosomal_uL6-like_a/b-dom_sf"/>
</dbReference>
<reference evidence="1" key="1">
    <citation type="journal article" date="2014" name="Science">
        <title>Structural and functional partitioning of bread wheat chromosome 3B.</title>
        <authorList>
            <person name="Choulet F."/>
            <person name="Alberti A."/>
            <person name="Theil S."/>
            <person name="Glover N."/>
            <person name="Barbe V."/>
            <person name="Daron J."/>
            <person name="Pingault L."/>
            <person name="Sourdille P."/>
            <person name="Couloux A."/>
            <person name="Paux E."/>
            <person name="Leroy P."/>
            <person name="Mangenot S."/>
            <person name="Guilhot N."/>
            <person name="Le Gouis J."/>
            <person name="Balfourier F."/>
            <person name="Alaux M."/>
            <person name="Jamilloux V."/>
            <person name="Poulain J."/>
            <person name="Durand C."/>
            <person name="Bellec A."/>
            <person name="Gaspin C."/>
            <person name="Safar J."/>
            <person name="Dolezel J."/>
            <person name="Rogers J."/>
            <person name="Vandepoele K."/>
            <person name="Aury J.M."/>
            <person name="Mayer K."/>
            <person name="Berges H."/>
            <person name="Quesneville H."/>
            <person name="Wincker P."/>
            <person name="Feuillet C."/>
        </authorList>
    </citation>
    <scope>NUCLEOTIDE SEQUENCE</scope>
</reference>
<sequence>MVSSRCHRPHIWKWAIVRKVDMLDRVTILRSEKVEDEIVLDGTDIELVSRSAALINQRATLAALLFVERCAACLDASAHPIIGHLIQNGSLIWRMPRLTRRTPFCTSAITQGLPSIFSRCLFMSYLCFSSIGSYCKQVYNRLTPGEARPMSSELLLLPPDAPAAKPPSIPSTATTTTLATTADGTTTISSLGQDQLLEIFLRLPSLPALVRAMLTCRSWLGAVRSFRNLFRALHPAPLIRIFLDVDEGNVCLFVNKDITLAD</sequence>
<dbReference type="ExpressionAtlas" id="A0A077RX30">
    <property type="expression patterns" value="baseline"/>
</dbReference>
<gene>
    <name evidence="1" type="ORF">TRAES_3BF056300050CFD_c1</name>
</gene>
<dbReference type="AlphaFoldDB" id="A0A077RX30"/>
<dbReference type="GO" id="GO:0006412">
    <property type="term" value="P:translation"/>
    <property type="evidence" value="ECO:0007669"/>
    <property type="project" value="InterPro"/>
</dbReference>
<dbReference type="PANTHER" id="PTHR33207">
    <property type="entry name" value="F-BOX DOMAIN CONTAINING PROTEIN-RELATED"/>
    <property type="match status" value="1"/>
</dbReference>
<accession>A0A077RX30</accession>
<organism evidence="1">
    <name type="scientific">Triticum aestivum</name>
    <name type="common">Wheat</name>
    <dbReference type="NCBI Taxonomy" id="4565"/>
    <lineage>
        <taxon>Eukaryota</taxon>
        <taxon>Viridiplantae</taxon>
        <taxon>Streptophyta</taxon>
        <taxon>Embryophyta</taxon>
        <taxon>Tracheophyta</taxon>
        <taxon>Spermatophyta</taxon>
        <taxon>Magnoliopsida</taxon>
        <taxon>Liliopsida</taxon>
        <taxon>Poales</taxon>
        <taxon>Poaceae</taxon>
        <taxon>BOP clade</taxon>
        <taxon>Pooideae</taxon>
        <taxon>Triticodae</taxon>
        <taxon>Triticeae</taxon>
        <taxon>Triticinae</taxon>
        <taxon>Triticum</taxon>
    </lineage>
</organism>
<dbReference type="GO" id="GO:0003735">
    <property type="term" value="F:structural constituent of ribosome"/>
    <property type="evidence" value="ECO:0007669"/>
    <property type="project" value="InterPro"/>
</dbReference>
<dbReference type="GO" id="GO:0019843">
    <property type="term" value="F:rRNA binding"/>
    <property type="evidence" value="ECO:0007669"/>
    <property type="project" value="InterPro"/>
</dbReference>
<dbReference type="SUPFAM" id="SSF81383">
    <property type="entry name" value="F-box domain"/>
    <property type="match status" value="1"/>
</dbReference>
<dbReference type="InterPro" id="IPR036047">
    <property type="entry name" value="F-box-like_dom_sf"/>
</dbReference>
<name>A0A077RX30_WHEAT</name>
<proteinExistence type="predicted"/>
<dbReference type="GO" id="GO:0005840">
    <property type="term" value="C:ribosome"/>
    <property type="evidence" value="ECO:0007669"/>
    <property type="project" value="InterPro"/>
</dbReference>